<protein>
    <submittedName>
        <fullName evidence="11">Amino acid ABC transporter</fullName>
    </submittedName>
</protein>
<feature type="transmembrane region" description="Helical" evidence="9">
    <location>
        <begin position="80"/>
        <end position="101"/>
    </location>
</feature>
<dbReference type="CDD" id="cd06261">
    <property type="entry name" value="TM_PBP2"/>
    <property type="match status" value="1"/>
</dbReference>
<evidence type="ECO:0000256" key="2">
    <source>
        <dbReference type="ARBA" id="ARBA00010072"/>
    </source>
</evidence>
<feature type="transmembrane region" description="Helical" evidence="9">
    <location>
        <begin position="54"/>
        <end position="74"/>
    </location>
</feature>
<gene>
    <name evidence="11" type="ORF">mvi_53680</name>
</gene>
<reference evidence="11" key="1">
    <citation type="submission" date="2020-11" db="EMBL/GenBank/DDBJ databases">
        <title>Complete genome sequence of a novel pathogenic Methylobacterium strain isolated from rice in Vietnam.</title>
        <authorList>
            <person name="Lai K."/>
            <person name="Okazaki S."/>
            <person name="Higashi K."/>
            <person name="Mori H."/>
            <person name="Toyoda A."/>
            <person name="Kurokawa K."/>
        </authorList>
    </citation>
    <scope>NUCLEOTIDE SEQUENCE</scope>
    <source>
        <strain evidence="11">VL1</strain>
    </source>
</reference>
<dbReference type="InterPro" id="IPR035906">
    <property type="entry name" value="MetI-like_sf"/>
</dbReference>
<dbReference type="GO" id="GO:0022857">
    <property type="term" value="F:transmembrane transporter activity"/>
    <property type="evidence" value="ECO:0007669"/>
    <property type="project" value="InterPro"/>
</dbReference>
<dbReference type="Pfam" id="PF00528">
    <property type="entry name" value="BPD_transp_1"/>
    <property type="match status" value="1"/>
</dbReference>
<dbReference type="AlphaFoldDB" id="A0A8H8WZP8"/>
<dbReference type="InterPro" id="IPR043429">
    <property type="entry name" value="ArtM/GltK/GlnP/TcyL/YhdX-like"/>
</dbReference>
<organism evidence="11 12">
    <name type="scientific">Methylobacterium indicum</name>
    <dbReference type="NCBI Taxonomy" id="1775910"/>
    <lineage>
        <taxon>Bacteria</taxon>
        <taxon>Pseudomonadati</taxon>
        <taxon>Pseudomonadota</taxon>
        <taxon>Alphaproteobacteria</taxon>
        <taxon>Hyphomicrobiales</taxon>
        <taxon>Methylobacteriaceae</taxon>
        <taxon>Methylobacterium</taxon>
    </lineage>
</organism>
<evidence type="ECO:0000313" key="11">
    <source>
        <dbReference type="EMBL" id="BCM86907.1"/>
    </source>
</evidence>
<dbReference type="NCBIfam" id="TIGR01726">
    <property type="entry name" value="HEQRo_perm_3TM"/>
    <property type="match status" value="1"/>
</dbReference>
<dbReference type="GO" id="GO:0006865">
    <property type="term" value="P:amino acid transport"/>
    <property type="evidence" value="ECO:0007669"/>
    <property type="project" value="UniProtKB-KW"/>
</dbReference>
<evidence type="ECO:0000256" key="7">
    <source>
        <dbReference type="ARBA" id="ARBA00022989"/>
    </source>
</evidence>
<name>A0A8H8WZP8_9HYPH</name>
<evidence type="ECO:0000256" key="3">
    <source>
        <dbReference type="ARBA" id="ARBA00022448"/>
    </source>
</evidence>
<dbReference type="Proteomes" id="UP000663508">
    <property type="component" value="Chromosome"/>
</dbReference>
<feature type="domain" description="ABC transmembrane type-1" evidence="10">
    <location>
        <begin position="16"/>
        <end position="201"/>
    </location>
</feature>
<comment type="subcellular location">
    <subcellularLocation>
        <location evidence="1">Cell inner membrane</location>
        <topology evidence="1">Multi-pass membrane protein</topology>
    </subcellularLocation>
    <subcellularLocation>
        <location evidence="9">Cell membrane</location>
        <topology evidence="9">Multi-pass membrane protein</topology>
    </subcellularLocation>
</comment>
<dbReference type="EMBL" id="AP024145">
    <property type="protein sequence ID" value="BCM86907.1"/>
    <property type="molecule type" value="Genomic_DNA"/>
</dbReference>
<evidence type="ECO:0000256" key="9">
    <source>
        <dbReference type="RuleBase" id="RU363032"/>
    </source>
</evidence>
<feature type="transmembrane region" description="Helical" evidence="9">
    <location>
        <begin position="20"/>
        <end position="42"/>
    </location>
</feature>
<dbReference type="SUPFAM" id="SSF161098">
    <property type="entry name" value="MetI-like"/>
    <property type="match status" value="1"/>
</dbReference>
<evidence type="ECO:0000313" key="12">
    <source>
        <dbReference type="Proteomes" id="UP000663508"/>
    </source>
</evidence>
<evidence type="ECO:0000256" key="1">
    <source>
        <dbReference type="ARBA" id="ARBA00004429"/>
    </source>
</evidence>
<dbReference type="GO" id="GO:0043190">
    <property type="term" value="C:ATP-binding cassette (ABC) transporter complex"/>
    <property type="evidence" value="ECO:0007669"/>
    <property type="project" value="InterPro"/>
</dbReference>
<dbReference type="InterPro" id="IPR010065">
    <property type="entry name" value="AA_ABC_transptr_permease_3TM"/>
</dbReference>
<dbReference type="PANTHER" id="PTHR30614:SF0">
    <property type="entry name" value="L-CYSTINE TRANSPORT SYSTEM PERMEASE PROTEIN TCYL"/>
    <property type="match status" value="1"/>
</dbReference>
<proteinExistence type="inferred from homology"/>
<comment type="similarity">
    <text evidence="2">Belongs to the binding-protein-dependent transport system permease family. HisMQ subfamily.</text>
</comment>
<dbReference type="PANTHER" id="PTHR30614">
    <property type="entry name" value="MEMBRANE COMPONENT OF AMINO ACID ABC TRANSPORTER"/>
    <property type="match status" value="1"/>
</dbReference>
<keyword evidence="7 9" id="KW-1133">Transmembrane helix</keyword>
<keyword evidence="8 9" id="KW-0472">Membrane</keyword>
<evidence type="ECO:0000256" key="4">
    <source>
        <dbReference type="ARBA" id="ARBA00022475"/>
    </source>
</evidence>
<keyword evidence="4" id="KW-1003">Cell membrane</keyword>
<dbReference type="KEGG" id="mind:mvi_53680"/>
<keyword evidence="6" id="KW-0029">Amino-acid transport</keyword>
<evidence type="ECO:0000256" key="8">
    <source>
        <dbReference type="ARBA" id="ARBA00023136"/>
    </source>
</evidence>
<evidence type="ECO:0000259" key="10">
    <source>
        <dbReference type="PROSITE" id="PS50928"/>
    </source>
</evidence>
<accession>A0A8H8WZP8</accession>
<evidence type="ECO:0000256" key="5">
    <source>
        <dbReference type="ARBA" id="ARBA00022692"/>
    </source>
</evidence>
<dbReference type="InterPro" id="IPR000515">
    <property type="entry name" value="MetI-like"/>
</dbReference>
<dbReference type="Gene3D" id="1.10.3720.10">
    <property type="entry name" value="MetI-like"/>
    <property type="match status" value="1"/>
</dbReference>
<dbReference type="PROSITE" id="PS50928">
    <property type="entry name" value="ABC_TM1"/>
    <property type="match status" value="1"/>
</dbReference>
<sequence>MIDILIRYGAVLADAAMVSIGVTASATAIGTGLGLALALMLRCRFAVLALAARAYVELMRGSPVLILLFLIYYGGPSFGVVLDAIPAGILGLGLYAAAYFAEIFRAGLASVEPGQIEAARLLGLPSLSILRRIELPQIAAFILPPSINQAIIVLKDSAVLSIITVPELTKAVTLISNETFAVVAPYLCVGLIYWTLVEIVAQGGRIAERRLAARISR</sequence>
<keyword evidence="5 9" id="KW-0812">Transmembrane</keyword>
<dbReference type="RefSeq" id="WP_244748724.1">
    <property type="nucleotide sequence ID" value="NZ_AP024145.1"/>
</dbReference>
<evidence type="ECO:0000256" key="6">
    <source>
        <dbReference type="ARBA" id="ARBA00022970"/>
    </source>
</evidence>
<keyword evidence="3 9" id="KW-0813">Transport</keyword>